<name>A0A9Q3P9Z2_9BASI</name>
<dbReference type="GO" id="GO:0005634">
    <property type="term" value="C:nucleus"/>
    <property type="evidence" value="ECO:0007669"/>
    <property type="project" value="UniProtKB-SubCell"/>
</dbReference>
<dbReference type="GO" id="GO:0000977">
    <property type="term" value="F:RNA polymerase II transcription regulatory region sequence-specific DNA binding"/>
    <property type="evidence" value="ECO:0007669"/>
    <property type="project" value="TreeGrafter"/>
</dbReference>
<dbReference type="Pfam" id="PF24990">
    <property type="entry name" value="PAS_13"/>
    <property type="match status" value="1"/>
</dbReference>
<dbReference type="InterPro" id="IPR056751">
    <property type="entry name" value="PAS_13"/>
</dbReference>
<keyword evidence="7" id="KW-0238">DNA-binding</keyword>
<dbReference type="CDD" id="cd00067">
    <property type="entry name" value="GAL4"/>
    <property type="match status" value="1"/>
</dbReference>
<dbReference type="InterPro" id="IPR000014">
    <property type="entry name" value="PAS"/>
</dbReference>
<dbReference type="SMART" id="SM00091">
    <property type="entry name" value="PAS"/>
    <property type="match status" value="1"/>
</dbReference>
<keyword evidence="10" id="KW-0539">Nucleus</keyword>
<keyword evidence="5" id="KW-0862">Zinc</keyword>
<comment type="subcellular location">
    <subcellularLocation>
        <location evidence="1">Nucleus</location>
    </subcellularLocation>
</comment>
<dbReference type="InterPro" id="IPR035965">
    <property type="entry name" value="PAS-like_dom_sf"/>
</dbReference>
<sequence length="403" mass="46582">MIKSKLKSKSNQLDHLNPILLSLSQIKNQKEQEVSKNNFKIKSSSNYSNSNYSYSSTNSCLSSPLINYHHHQQQQDQQQDQQQHHHQQEHQQKNLKILKTRKKVNRACTHCQKSHTTCDNDRPCSRCKKRGLNKTCKDGIRKKAKYLIDYDDHLLLPTSSFNSKNVIDNNNNNNNNNKSFELNQKNFNLHQKILSNSSNSFSSNSIHSISNNLNPSLNQNKFHQNSFINSSSSDSPIQNWIQNIQNFINIKIFSINLTNDDHFNLKKNLNRSLIELDRLIILTGTPTIIWNILGQILRVSDEFCLLTNWSPKDLIGNYIDQIFDQNSLIDYLNLMRNILLGTNNFNEKFLIPIQSSNFLPILKSSILKSSNLNSINCSFCFKIRHDMLDCPSFVIGNFLPILT</sequence>
<evidence type="ECO:0000256" key="6">
    <source>
        <dbReference type="ARBA" id="ARBA00023015"/>
    </source>
</evidence>
<evidence type="ECO:0000256" key="1">
    <source>
        <dbReference type="ARBA" id="ARBA00004123"/>
    </source>
</evidence>
<dbReference type="GO" id="GO:0008270">
    <property type="term" value="F:zinc ion binding"/>
    <property type="evidence" value="ECO:0007669"/>
    <property type="project" value="InterPro"/>
</dbReference>
<dbReference type="PROSITE" id="PS50048">
    <property type="entry name" value="ZN2_CY6_FUNGAL_2"/>
    <property type="match status" value="1"/>
</dbReference>
<evidence type="ECO:0000256" key="5">
    <source>
        <dbReference type="ARBA" id="ARBA00022833"/>
    </source>
</evidence>
<dbReference type="AlphaFoldDB" id="A0A9Q3P9Z2"/>
<keyword evidence="3" id="KW-0312">Gluconeogenesis</keyword>
<dbReference type="Proteomes" id="UP000765509">
    <property type="component" value="Unassembled WGS sequence"/>
</dbReference>
<dbReference type="GO" id="GO:0006094">
    <property type="term" value="P:gluconeogenesis"/>
    <property type="evidence" value="ECO:0007669"/>
    <property type="project" value="UniProtKB-KW"/>
</dbReference>
<accession>A0A9Q3P9Z2</accession>
<proteinExistence type="inferred from homology"/>
<keyword evidence="15" id="KW-1185">Reference proteome</keyword>
<dbReference type="InterPro" id="IPR050335">
    <property type="entry name" value="ERT1_acuK_gluconeogen_tf"/>
</dbReference>
<evidence type="ECO:0000259" key="13">
    <source>
        <dbReference type="PROSITE" id="PS50048"/>
    </source>
</evidence>
<reference evidence="14" key="1">
    <citation type="submission" date="2021-03" db="EMBL/GenBank/DDBJ databases">
        <title>Draft genome sequence of rust myrtle Austropuccinia psidii MF-1, a brazilian biotype.</title>
        <authorList>
            <person name="Quecine M.C."/>
            <person name="Pachon D.M.R."/>
            <person name="Bonatelli M.L."/>
            <person name="Correr F.H."/>
            <person name="Franceschini L.M."/>
            <person name="Leite T.F."/>
            <person name="Margarido G.R.A."/>
            <person name="Almeida C.A."/>
            <person name="Ferrarezi J.A."/>
            <person name="Labate C.A."/>
        </authorList>
    </citation>
    <scope>NUCLEOTIDE SEQUENCE</scope>
    <source>
        <strain evidence="14">MF-1</strain>
    </source>
</reference>
<feature type="region of interest" description="Disordered" evidence="12">
    <location>
        <begin position="69"/>
        <end position="93"/>
    </location>
</feature>
<keyword evidence="4" id="KW-0479">Metal-binding</keyword>
<dbReference type="GO" id="GO:0000981">
    <property type="term" value="F:DNA-binding transcription factor activity, RNA polymerase II-specific"/>
    <property type="evidence" value="ECO:0007669"/>
    <property type="project" value="InterPro"/>
</dbReference>
<evidence type="ECO:0000256" key="7">
    <source>
        <dbReference type="ARBA" id="ARBA00023125"/>
    </source>
</evidence>
<gene>
    <name evidence="14" type="ORF">O181_091766</name>
</gene>
<dbReference type="InterPro" id="IPR036864">
    <property type="entry name" value="Zn2-C6_fun-type_DNA-bd_sf"/>
</dbReference>
<dbReference type="GO" id="GO:0009267">
    <property type="term" value="P:cellular response to starvation"/>
    <property type="evidence" value="ECO:0007669"/>
    <property type="project" value="TreeGrafter"/>
</dbReference>
<dbReference type="InterPro" id="IPR001138">
    <property type="entry name" value="Zn2Cys6_DnaBD"/>
</dbReference>
<dbReference type="EMBL" id="AVOT02058089">
    <property type="protein sequence ID" value="MBW0552051.1"/>
    <property type="molecule type" value="Genomic_DNA"/>
</dbReference>
<dbReference type="PANTHER" id="PTHR47659">
    <property type="entry name" value="ZN(II)2CYS6 TRANSCRIPTION FACTOR (EUROFUNG)-RELATED"/>
    <property type="match status" value="1"/>
</dbReference>
<evidence type="ECO:0000256" key="9">
    <source>
        <dbReference type="ARBA" id="ARBA00023163"/>
    </source>
</evidence>
<keyword evidence="9" id="KW-0804">Transcription</keyword>
<dbReference type="SUPFAM" id="SSF55785">
    <property type="entry name" value="PYP-like sensor domain (PAS domain)"/>
    <property type="match status" value="1"/>
</dbReference>
<dbReference type="CDD" id="cd00130">
    <property type="entry name" value="PAS"/>
    <property type="match status" value="1"/>
</dbReference>
<dbReference type="SMART" id="SM00066">
    <property type="entry name" value="GAL4"/>
    <property type="match status" value="1"/>
</dbReference>
<comment type="similarity">
    <text evidence="2">Belongs to the ERT1/acuK family.</text>
</comment>
<dbReference type="Pfam" id="PF00172">
    <property type="entry name" value="Zn_clus"/>
    <property type="match status" value="1"/>
</dbReference>
<evidence type="ECO:0000256" key="10">
    <source>
        <dbReference type="ARBA" id="ARBA00023242"/>
    </source>
</evidence>
<evidence type="ECO:0000256" key="8">
    <source>
        <dbReference type="ARBA" id="ARBA00023159"/>
    </source>
</evidence>
<evidence type="ECO:0000256" key="12">
    <source>
        <dbReference type="SAM" id="MobiDB-lite"/>
    </source>
</evidence>
<dbReference type="OrthoDB" id="2538135at2759"/>
<feature type="domain" description="Zn(2)-C6 fungal-type" evidence="13">
    <location>
        <begin position="107"/>
        <end position="136"/>
    </location>
</feature>
<keyword evidence="6" id="KW-0805">Transcription regulation</keyword>
<keyword evidence="8" id="KW-0010">Activator</keyword>
<evidence type="ECO:0000313" key="15">
    <source>
        <dbReference type="Proteomes" id="UP000765509"/>
    </source>
</evidence>
<evidence type="ECO:0000256" key="3">
    <source>
        <dbReference type="ARBA" id="ARBA00022432"/>
    </source>
</evidence>
<comment type="caution">
    <text evidence="14">The sequence shown here is derived from an EMBL/GenBank/DDBJ whole genome shotgun (WGS) entry which is preliminary data.</text>
</comment>
<evidence type="ECO:0000256" key="11">
    <source>
        <dbReference type="ARBA" id="ARBA00040903"/>
    </source>
</evidence>
<protein>
    <recommendedName>
        <fullName evidence="11">Transcription activator of gluconeogenesis ERT1</fullName>
    </recommendedName>
</protein>
<evidence type="ECO:0000256" key="4">
    <source>
        <dbReference type="ARBA" id="ARBA00022723"/>
    </source>
</evidence>
<dbReference type="Gene3D" id="4.10.240.10">
    <property type="entry name" value="Zn(2)-C6 fungal-type DNA-binding domain"/>
    <property type="match status" value="1"/>
</dbReference>
<evidence type="ECO:0000256" key="2">
    <source>
        <dbReference type="ARBA" id="ARBA00010855"/>
    </source>
</evidence>
<dbReference type="PANTHER" id="PTHR47659:SF1">
    <property type="entry name" value="TRANSCRIPTION ACTIVATOR OF GLUCONEOGENESIS ERT1"/>
    <property type="match status" value="1"/>
</dbReference>
<feature type="compositionally biased region" description="Basic and acidic residues" evidence="12">
    <location>
        <begin position="82"/>
        <end position="92"/>
    </location>
</feature>
<evidence type="ECO:0000313" key="14">
    <source>
        <dbReference type="EMBL" id="MBW0552051.1"/>
    </source>
</evidence>
<dbReference type="SUPFAM" id="SSF57701">
    <property type="entry name" value="Zn2/Cys6 DNA-binding domain"/>
    <property type="match status" value="1"/>
</dbReference>
<organism evidence="14 15">
    <name type="scientific">Austropuccinia psidii MF-1</name>
    <dbReference type="NCBI Taxonomy" id="1389203"/>
    <lineage>
        <taxon>Eukaryota</taxon>
        <taxon>Fungi</taxon>
        <taxon>Dikarya</taxon>
        <taxon>Basidiomycota</taxon>
        <taxon>Pucciniomycotina</taxon>
        <taxon>Pucciniomycetes</taxon>
        <taxon>Pucciniales</taxon>
        <taxon>Sphaerophragmiaceae</taxon>
        <taxon>Austropuccinia</taxon>
    </lineage>
</organism>